<protein>
    <submittedName>
        <fullName evidence="2">Uncharacterized protein</fullName>
    </submittedName>
</protein>
<organism evidence="2">
    <name type="scientific">marine sediment metagenome</name>
    <dbReference type="NCBI Taxonomy" id="412755"/>
    <lineage>
        <taxon>unclassified sequences</taxon>
        <taxon>metagenomes</taxon>
        <taxon>ecological metagenomes</taxon>
    </lineage>
</organism>
<keyword evidence="1" id="KW-1133">Transmembrane helix</keyword>
<reference evidence="2" key="1">
    <citation type="journal article" date="2014" name="Front. Microbiol.">
        <title>High frequency of phylogenetically diverse reductive dehalogenase-homologous genes in deep subseafloor sedimentary metagenomes.</title>
        <authorList>
            <person name="Kawai M."/>
            <person name="Futagami T."/>
            <person name="Toyoda A."/>
            <person name="Takaki Y."/>
            <person name="Nishi S."/>
            <person name="Hori S."/>
            <person name="Arai W."/>
            <person name="Tsubouchi T."/>
            <person name="Morono Y."/>
            <person name="Uchiyama I."/>
            <person name="Ito T."/>
            <person name="Fujiyama A."/>
            <person name="Inagaki F."/>
            <person name="Takami H."/>
        </authorList>
    </citation>
    <scope>NUCLEOTIDE SEQUENCE</scope>
    <source>
        <strain evidence="2">Expedition CK06-06</strain>
    </source>
</reference>
<comment type="caution">
    <text evidence="2">The sequence shown here is derived from an EMBL/GenBank/DDBJ whole genome shotgun (WGS) entry which is preliminary data.</text>
</comment>
<dbReference type="EMBL" id="BART01012384">
    <property type="protein sequence ID" value="GAG80309.1"/>
    <property type="molecule type" value="Genomic_DNA"/>
</dbReference>
<feature type="transmembrane region" description="Helical" evidence="1">
    <location>
        <begin position="6"/>
        <end position="25"/>
    </location>
</feature>
<evidence type="ECO:0000313" key="2">
    <source>
        <dbReference type="EMBL" id="GAG80309.1"/>
    </source>
</evidence>
<accession>X1AEJ5</accession>
<proteinExistence type="predicted"/>
<evidence type="ECO:0000256" key="1">
    <source>
        <dbReference type="SAM" id="Phobius"/>
    </source>
</evidence>
<dbReference type="AlphaFoldDB" id="X1AEJ5"/>
<sequence length="109" mass="12551">MFISGIILGGAIIFYWVVEPLFIIGQDTKRVPCDQLPDMSQAEQIYNEHLDTVEQIENINPDNVFLSLVERCPGKGELEIYYDTMNTRKQIKDLIGDTFFGIPYVMFNI</sequence>
<name>X1AEJ5_9ZZZZ</name>
<keyword evidence="1" id="KW-0812">Transmembrane</keyword>
<gene>
    <name evidence="2" type="ORF">S01H4_25879</name>
</gene>
<keyword evidence="1" id="KW-0472">Membrane</keyword>